<comment type="miscellaneous">
    <text evidence="33">Inhibitors targeting HIV-1 viral envelope proteins are used as antiretroviral drugs. Attachment of virions to the cell surface via non-specific interactions and CD4 binding can be blocked by inhibitors that include cyanovirin-N, cyclotriazadisulfonamide analogs, PRO 2000, TNX 355 and PRO 542. In addition, BMS 806 can block CD4-induced conformational changes. Env interactions with the coreceptor molecules can be targeted by CCR5 antagonists including SCH-D, maraviroc (UK 427857) and aplaviroc (GW 873140), and the CXCR4 antagonist AMD 070. Fusion of viral and cellular membranes can be inhibited by peptides such as enfuvirtide and tifuvirtide (T 1249). Resistance to inhibitors associated with mutations in Env are observed. Most of the time, single mutations confer only a modest reduction in drug susceptibility. Combination of several mutations is usually required to develop a high-level drug resistance.</text>
</comment>
<dbReference type="GO" id="GO:0055036">
    <property type="term" value="C:virion membrane"/>
    <property type="evidence" value="ECO:0007669"/>
    <property type="project" value="UniProtKB-SubCell"/>
</dbReference>
<comment type="function">
    <text evidence="33">Envelope glycoprotein gp160: Oligomerizes in the host endoplasmic reticulum into predominantly trimers. In a second time, gp160 transits in the host Golgi, where glycosylation is completed. The precursor is then proteolytically cleaved in the trans-Golgi and thereby activated by cellular furin or furin-like proteases to produce gp120 and gp41.</text>
</comment>
<evidence type="ECO:0000256" key="19">
    <source>
        <dbReference type="ARBA" id="ARBA00022870"/>
    </source>
</evidence>
<comment type="domain">
    <text evidence="33">The CD4-binding region is targeted by the antibody b12.</text>
</comment>
<comment type="PTM">
    <text evidence="33">Specific enzymatic cleavages in vivo yield mature proteins. Envelope glycoproteins are synthesized as a inactive precursor that is heavily N-glycosylated and processed likely by host cell furin in the Golgi to yield the mature SU and TM proteins. The cleavage site between SU and TM requires the minimal sequence [KR]-X-[KR]-R. About 2 of the 9 disulfide bonds of gp41 are reduced by P4HB/PDI, following binding to CD4 receptor.</text>
</comment>
<evidence type="ECO:0000256" key="7">
    <source>
        <dbReference type="ARBA" id="ARBA00022506"/>
    </source>
</evidence>
<dbReference type="EMBL" id="MH012568">
    <property type="protein sequence ID" value="AVN54467.1"/>
    <property type="molecule type" value="Genomic_RNA"/>
</dbReference>
<reference evidence="38" key="1">
    <citation type="submission" date="2018-03" db="EMBL/GenBank/DDBJ databases">
        <title>Infant Transmitted/Founder HIV-1 from Peripartum Transmission are Neutralization Resistant to Paired Maternal Plasma.</title>
        <authorList>
            <person name="Kumar A."/>
            <person name="Smith C.E."/>
            <person name="Martinez D.R."/>
            <person name="Douglas A.O."/>
            <person name="Gao F."/>
            <person name="Permar S.R."/>
        </authorList>
    </citation>
    <scope>NUCLEOTIDE SEQUENCE</scope>
    <source>
        <strain evidence="38">100155m.4</strain>
    </source>
</reference>
<dbReference type="Gene3D" id="1.20.5.490">
    <property type="entry name" value="Single helix bin"/>
    <property type="match status" value="1"/>
</dbReference>
<evidence type="ECO:0000256" key="21">
    <source>
        <dbReference type="ARBA" id="ARBA00022890"/>
    </source>
</evidence>
<keyword evidence="31 33" id="KW-1160">Virus entry into host cell</keyword>
<evidence type="ECO:0000256" key="14">
    <source>
        <dbReference type="ARBA" id="ARBA00022692"/>
    </source>
</evidence>
<evidence type="ECO:0000256" key="6">
    <source>
        <dbReference type="ARBA" id="ARBA00004650"/>
    </source>
</evidence>
<dbReference type="InterPro" id="IPR036377">
    <property type="entry name" value="Gp120_core_sf"/>
</dbReference>
<comment type="function">
    <text evidence="33">Transmembrane protein gp41: Acts as a class I viral fusion protein. Under the current model, the protein has at least 3 conformational states: pre-fusion native state, pre-hairpin intermediate state, and post-fusion hairpin state. During fusion of viral and target intracellular membranes, the coiled coil regions (heptad repeats) assume a trimer-of-hairpins structure, positioning the fusion peptide in close proximity to the C-terminal region of the ectodomain. The formation of this structure appears to drive apposition and subsequent fusion of viral and target cell membranes. Complete fusion occurs in host cell endosomes and is dynamin-dependent, however some lipid transfer might occur at the plasma membrane. The virus undergoes clathrin-dependent internalization long before endosomal fusion, thus minimizing the surface exposure of conserved viral epitopes during fusion and reducing the efficacy of inhibitors targeting these epitopes. Membranes fusion leads to delivery of the nucleocapsid into the cytoplasm.</text>
</comment>
<evidence type="ECO:0000256" key="25">
    <source>
        <dbReference type="ARBA" id="ARBA00023136"/>
    </source>
</evidence>
<feature type="chain" id="PRO_5023276406" description="Envelope glycoprotein gp160" evidence="33">
    <location>
        <begin position="32"/>
        <end position="859"/>
    </location>
</feature>
<comment type="PTM">
    <text evidence="33">Highly glycosylated by host. The high number of glycan on the protein is reffered to as 'glycan shield' because it contributes to hide protein sequence from adaptive immune system.</text>
</comment>
<evidence type="ECO:0000256" key="5">
    <source>
        <dbReference type="ARBA" id="ARBA00004578"/>
    </source>
</evidence>
<feature type="transmembrane region" description="Helical" evidence="34">
    <location>
        <begin position="12"/>
        <end position="29"/>
    </location>
</feature>
<dbReference type="Pfam" id="PF00517">
    <property type="entry name" value="GP41"/>
    <property type="match status" value="1"/>
</dbReference>
<keyword evidence="10 33" id="KW-1165">Clathrin-mediated endocytosis of virus by host</keyword>
<feature type="region of interest" description="Disordered" evidence="35">
    <location>
        <begin position="721"/>
        <end position="745"/>
    </location>
</feature>
<dbReference type="SUPFAM" id="SSF56502">
    <property type="entry name" value="gp120 core"/>
    <property type="match status" value="2"/>
</dbReference>
<dbReference type="FunFam" id="2.170.40.20:FF:000001">
    <property type="entry name" value="Envelope glycoprotein gp160"/>
    <property type="match status" value="1"/>
</dbReference>
<evidence type="ECO:0000256" key="22">
    <source>
        <dbReference type="ARBA" id="ARBA00022989"/>
    </source>
</evidence>
<comment type="subcellular location">
    <subcellularLocation>
        <location evidence="3">Host cell membrane</location>
        <topology evidence="3">Peripheral membrane protein</topology>
    </subcellularLocation>
    <subcellularLocation>
        <location evidence="1">Host cell membrane</location>
        <topology evidence="1">Single-pass type I membrane protein</topology>
    </subcellularLocation>
    <subcellularLocation>
        <location evidence="2">Host endosome membrane</location>
        <topology evidence="2">Peripheral membrane protein</topology>
    </subcellularLocation>
    <subcellularLocation>
        <location evidence="5">Host endosome membrane</location>
        <topology evidence="5">Single-pass type I membrane protein</topology>
    </subcellularLocation>
    <subcellularLocation>
        <location evidence="6">Virion membrane</location>
        <topology evidence="6">Peripheral membrane protein</topology>
    </subcellularLocation>
    <subcellularLocation>
        <location evidence="4">Virion membrane</location>
        <topology evidence="4">Single-pass type I membrane protein</topology>
    </subcellularLocation>
</comment>
<feature type="short sequence motif" description="Di-leucine internalization motif" evidence="33">
    <location>
        <begin position="858"/>
        <end position="859"/>
    </location>
</feature>
<dbReference type="FunFam" id="1.20.5.490:FF:000001">
    <property type="entry name" value="Envelope glycoprotein gp160"/>
    <property type="match status" value="1"/>
</dbReference>
<evidence type="ECO:0000256" key="32">
    <source>
        <dbReference type="ARBA" id="ARBA00062028"/>
    </source>
</evidence>
<keyword evidence="15 33" id="KW-0053">Apoptosis</keyword>
<feature type="site" description="Cleavage; by host furin" evidence="33">
    <location>
        <begin position="514"/>
        <end position="515"/>
    </location>
</feature>
<evidence type="ECO:0000256" key="15">
    <source>
        <dbReference type="ARBA" id="ARBA00022703"/>
    </source>
</evidence>
<dbReference type="Gene3D" id="1.10.287.210">
    <property type="match status" value="1"/>
</dbReference>
<feature type="lipid moiety-binding region" description="S-palmitoyl cysteine; by host" evidence="33">
    <location>
        <position position="840"/>
    </location>
</feature>
<sequence>MRVKEIKTNWQLLWRWGIMLLGILMICNAKEKLWVTVYYGVPVWKEATTTLFCASDAKAYDTEVHNVWATHACVPTDPNPQEVVLKNVTENFNMWKNNMVEQMHEDIISLWDQSLKPCVKLTPLCVTLNCTDLGNATNTHRSEATTSSSKGTIEEGEIKNCSFNITTNIRGKVQTASALFYRLDVVPIENENTSYRLISCNTSVITQACPKVSFEPIPIHYCAPAGFAILKCKDKKFNGTGPCTNVSTVQCTHGIKPVVSTQLLLNGSLAEEGVVIRSENFTDNAKTIIVQLKEHVEINCTRPNNNTRKDIHIGPGRAFHATGEIIGDIRQAHCNISKAKWNDTLGQIVTKLREQFKNKTIVFNHSSGGDLEIVMHSFNCGGEFFYCNTTQLFNSTWTWNDTKGSNDTGGNGTITLPCRIKQIINMWQEVGKAMYAPPIPGQIRCSSNITGLLLTRDGGNNNQSSETTEVFRPGGGDMRDNWRSELYKYKVVKIEPLGVAPTKAKRRVVQREKRAVGIGAVFLGFLGAAGSTMGAASMTLTVQARLLLSGIVQQQNNLLRAIEAQQHLLQLTVWGIKQLQARVLAVERYLKDQQLLGIWGCSGKLICTTAVPWNASWSNKSLNNIWDNMTWMEWDREISNYTNSIYNLIEQSQNQQEKNEQELLELDKWDSLWNWFNLTKWLWYIKIFIMIVGGLVGLRIVFTVLSIANRVRQGYSPLSFQTRLPAPRGPDRPEGIEEEGGERDRDRSDRLVNGFLALFWIDLRSLCIFSYHRLRDLLLIVTRIVELLGRRGWEVLKYWWNLLQYWSQELKNSAVSLLNATAIAVAEGTDRVIELVQRACRAILHIPRRIRQGLERALL</sequence>
<keyword evidence="16 33" id="KW-0732">Signal</keyword>
<keyword evidence="21 33" id="KW-1164">Virus endocytosis by host</keyword>
<feature type="domain" description="Retroviral envelope protein GP41-like" evidence="37">
    <location>
        <begin position="533"/>
        <end position="722"/>
    </location>
</feature>
<feature type="lipid moiety-binding region" description="S-palmitoyl cysteine; by host" evidence="33">
    <location>
        <position position="767"/>
    </location>
</feature>
<dbReference type="HAMAP" id="MF_04083">
    <property type="entry name" value="HIV_ENV"/>
    <property type="match status" value="1"/>
</dbReference>
<dbReference type="GO" id="GO:0039654">
    <property type="term" value="P:fusion of virus membrane with host endosome membrane"/>
    <property type="evidence" value="ECO:0007669"/>
    <property type="project" value="UniProtKB-UniRule"/>
</dbReference>
<evidence type="ECO:0000256" key="34">
    <source>
        <dbReference type="RuleBase" id="RU363095"/>
    </source>
</evidence>
<evidence type="ECO:0000256" key="27">
    <source>
        <dbReference type="ARBA" id="ARBA00023157"/>
    </source>
</evidence>
<feature type="region of interest" description="Fusion peptide" evidence="33">
    <location>
        <begin position="515"/>
        <end position="535"/>
    </location>
</feature>
<dbReference type="SUPFAM" id="SSF58069">
    <property type="entry name" value="Virus ectodomain"/>
    <property type="match status" value="1"/>
</dbReference>
<dbReference type="GO" id="GO:0044175">
    <property type="term" value="C:host cell endosome membrane"/>
    <property type="evidence" value="ECO:0007669"/>
    <property type="project" value="UniProtKB-SubCell"/>
</dbReference>
<feature type="region of interest" description="MPER; binding to GalCer" evidence="33">
    <location>
        <begin position="665"/>
        <end position="686"/>
    </location>
</feature>
<dbReference type="GO" id="GO:1903911">
    <property type="term" value="P:positive regulation of receptor clustering"/>
    <property type="evidence" value="ECO:0007669"/>
    <property type="project" value="UniProtKB-UniRule"/>
</dbReference>
<comment type="domain">
    <text evidence="33">The membrane proximal external region (MPER) present in gp41 is a tryptophan-rich region recognized by the antibodies 2F5, Z13, and 4E10. MPER seems to play a role in fusion.</text>
</comment>
<dbReference type="GO" id="GO:0016020">
    <property type="term" value="C:membrane"/>
    <property type="evidence" value="ECO:0007669"/>
    <property type="project" value="UniProtKB-UniRule"/>
</dbReference>
<evidence type="ECO:0000256" key="20">
    <source>
        <dbReference type="ARBA" id="ARBA00022879"/>
    </source>
</evidence>
<keyword evidence="23 33" id="KW-1039">Host endosome</keyword>
<evidence type="ECO:0000256" key="13">
    <source>
        <dbReference type="ARBA" id="ARBA00022685"/>
    </source>
</evidence>
<comment type="subunit">
    <text evidence="33">The mature envelope protein (Env) consists of a homotrimer of non-covalently associated gp120-gp41 heterodimers. The resulting complex protrudes from the virus surface as a spike. There seems to be as few as 10 spikes on the average virion. Surface protein gp120 interacts with host CD4, CCR5 and CXCR4. Gp120 also interacts with the C-type lectins CD209/DC-SIGN and CLEC4M/DC-SIGNR (collectively referred to as DC-SIGN(R)). Gp120 and gp41 interact with GalCer. Gp120 interacts with host ITGA4/ITGB7 complex; on CD4+ T-cells, this interaction results in rapid activation of integrin ITGAL/LFA-1, which facilitates efficient cell-to-cell spreading of HIV-1. Gp120 interacts with cell-associated heparan sulfate; this interaction increases virus infectivity on permissive cells and may be involved in infection of CD4- cells.</text>
</comment>
<evidence type="ECO:0000256" key="16">
    <source>
        <dbReference type="ARBA" id="ARBA00022729"/>
    </source>
</evidence>
<dbReference type="GO" id="GO:0019082">
    <property type="term" value="P:viral protein processing"/>
    <property type="evidence" value="ECO:0007669"/>
    <property type="project" value="UniProtKB-UniRule"/>
</dbReference>
<evidence type="ECO:0000256" key="1">
    <source>
        <dbReference type="ARBA" id="ARBA00004402"/>
    </source>
</evidence>
<evidence type="ECO:0000256" key="4">
    <source>
        <dbReference type="ARBA" id="ARBA00004563"/>
    </source>
</evidence>
<evidence type="ECO:0000256" key="23">
    <source>
        <dbReference type="ARBA" id="ARBA00023046"/>
    </source>
</evidence>
<keyword evidence="18 33" id="KW-0946">Virion</keyword>
<organism evidence="38">
    <name type="scientific">Human immunodeficiency virus type 1</name>
    <name type="common">HIV-1</name>
    <dbReference type="NCBI Taxonomy" id="11676"/>
    <lineage>
        <taxon>Viruses</taxon>
        <taxon>Riboviria</taxon>
        <taxon>Pararnavirae</taxon>
        <taxon>Artverviricota</taxon>
        <taxon>Revtraviricetes</taxon>
        <taxon>Ortervirales</taxon>
        <taxon>Retroviridae</taxon>
        <taxon>Orthoretrovirinae</taxon>
        <taxon>Lentivirus</taxon>
        <taxon>Lentivirus humimdef1</taxon>
    </lineage>
</organism>
<keyword evidence="24 33" id="KW-0175">Coiled coil</keyword>
<dbReference type="GO" id="GO:0005198">
    <property type="term" value="F:structural molecule activity"/>
    <property type="evidence" value="ECO:0007669"/>
    <property type="project" value="UniProtKB-UniRule"/>
</dbReference>
<keyword evidence="20 33" id="KW-0261">Viral envelope protein</keyword>
<comment type="subcellular location">
    <molecule>Surface protein gp120</molecule>
    <subcellularLocation>
        <location evidence="33">Virion membrane</location>
        <topology evidence="33">Peripheral membrane protein</topology>
    </subcellularLocation>
    <subcellularLocation>
        <location evidence="33">Host cell membrane</location>
        <topology evidence="33">Peripheral membrane protein</topology>
    </subcellularLocation>
    <subcellularLocation>
        <location evidence="33">Host endosome membrane</location>
        <topology evidence="33">Single-pass type I membrane protein</topology>
    </subcellularLocation>
    <text evidence="33">The surface protein is not anchored to the viral envelope, but associates with the extravirion surface through its binding to TM. It is probably concentrated at the site of budding and incorporated into the virions possibly by contacts between the cytoplasmic tail of Env and the N-terminus of Gag.</text>
</comment>
<evidence type="ECO:0000256" key="3">
    <source>
        <dbReference type="ARBA" id="ARBA00004505"/>
    </source>
</evidence>
<keyword evidence="29 33" id="KW-0899">Viral immunoevasion</keyword>
<feature type="disulfide bond" evidence="33">
    <location>
        <begin position="232"/>
        <end position="243"/>
    </location>
</feature>
<feature type="disulfide bond" evidence="33">
    <location>
        <begin position="53"/>
        <end position="73"/>
    </location>
</feature>
<dbReference type="GO" id="GO:0052031">
    <property type="term" value="P:symbiont-mediated perturbation of host defense response"/>
    <property type="evidence" value="ECO:0007669"/>
    <property type="project" value="UniProtKB-UniRule"/>
</dbReference>
<dbReference type="GO" id="GO:0075512">
    <property type="term" value="P:clathrin-dependent endocytosis of virus by host cell"/>
    <property type="evidence" value="ECO:0007669"/>
    <property type="project" value="UniProtKB-UniRule"/>
</dbReference>
<keyword evidence="14 33" id="KW-0812">Transmembrane</keyword>
<keyword evidence="30 33" id="KW-0449">Lipoprotein</keyword>
<feature type="disulfide bond" evidence="33">
    <location>
        <begin position="601"/>
        <end position="607"/>
    </location>
</feature>
<feature type="short sequence motif" description="YXXL motif; contains endocytosis signal" evidence="33">
    <location>
        <begin position="715"/>
        <end position="718"/>
    </location>
</feature>
<organismHost>
    <name type="scientific">Homo sapiens</name>
    <name type="common">Human</name>
    <dbReference type="NCBI Taxonomy" id="9606"/>
</organismHost>
<keyword evidence="17 33" id="KW-1161">Viral attachment to host cell</keyword>
<protein>
    <recommendedName>
        <fullName evidence="33">Envelope glycoprotein gp160</fullName>
    </recommendedName>
    <alternativeName>
        <fullName evidence="33">Env polyprotein</fullName>
    </alternativeName>
    <component>
        <recommendedName>
            <fullName evidence="33">Surface protein gp120</fullName>
            <shortName evidence="33">SU</shortName>
        </recommendedName>
        <alternativeName>
            <fullName evidence="33">Glycoprotein 120</fullName>
            <shortName evidence="33">gp120</shortName>
        </alternativeName>
    </component>
    <component>
        <recommendedName>
            <fullName evidence="33">Transmembrane protein gp41</fullName>
            <shortName evidence="33">TM</shortName>
        </recommendedName>
        <alternativeName>
            <fullName evidence="33">Glycoprotein 41</fullName>
            <shortName evidence="33">gp41</shortName>
        </alternativeName>
    </component>
</protein>
<keyword evidence="27 33" id="KW-1015">Disulfide bond</keyword>
<dbReference type="InterPro" id="IPR037527">
    <property type="entry name" value="Gp160"/>
</dbReference>
<feature type="topological domain" description="Cytoplasmic" evidence="33">
    <location>
        <begin position="709"/>
        <end position="859"/>
    </location>
</feature>
<evidence type="ECO:0000256" key="28">
    <source>
        <dbReference type="ARBA" id="ARBA00023180"/>
    </source>
</evidence>
<evidence type="ECO:0000256" key="18">
    <source>
        <dbReference type="ARBA" id="ARBA00022844"/>
    </source>
</evidence>
<dbReference type="GO" id="GO:1903908">
    <property type="term" value="P:positive regulation of plasma membrane raft polarization"/>
    <property type="evidence" value="ECO:0007669"/>
    <property type="project" value="UniProtKB-UniRule"/>
</dbReference>
<evidence type="ECO:0000256" key="24">
    <source>
        <dbReference type="ARBA" id="ARBA00023054"/>
    </source>
</evidence>
<name>A0A2P1GTK6_HV1</name>
<dbReference type="InterPro" id="IPR000328">
    <property type="entry name" value="GP41-like"/>
</dbReference>
<dbReference type="GO" id="GO:0019031">
    <property type="term" value="C:viral envelope"/>
    <property type="evidence" value="ECO:0007669"/>
    <property type="project" value="UniProtKB-KW"/>
</dbReference>
<dbReference type="GO" id="GO:0019062">
    <property type="term" value="P:virion attachment to host cell"/>
    <property type="evidence" value="ECO:0007669"/>
    <property type="project" value="UniProtKB-UniRule"/>
</dbReference>
<comment type="function">
    <text evidence="33">Surface protein gp120: Attaches the virus to the host lymphoid cell by binding to the primary receptor CD4. This interaction induces a structural rearrangement creating a high affinity binding site for a chemokine coreceptor like CXCR4 and/or CCR5. Acts as a ligand for CD209/DC-SIGN and CLEC4M/DC-SIGNR, which are respectively found on dendritic cells (DCs), and on endothelial cells of liver sinusoids and lymph node sinuses. These interactions allow capture of viral particles at mucosal surfaces by these cells and subsequent transmission to permissive cells. HIV subverts the migration properties of dendritic cells to gain access to CD4+ T-cells in lymph nodes. Virus transmission to permissive T-cells occurs either in trans (without DCs infection, through viral capture and transmission), or in cis (following DCs productive infection, through the usual CD4-gp120 interaction), thereby inducing a robust infection. In trans infection, bound virions remain infectious over days and it is proposed that they are not degraded, but protected in non-lysosomal acidic organelles within the DCs close to the cell membrane thus contributing to the viral infectious potential during DCs' migration from the periphery to the lymphoid tissues. On arrival at lymphoid tissues, intact virions recycle back to DCs' cell surface allowing virus transmission to CD4+ T-cells.</text>
</comment>
<keyword evidence="11 33" id="KW-0945">Host-virus interaction</keyword>
<keyword evidence="8 33" id="KW-1170">Fusion of virus membrane with host endosomal membrane</keyword>
<comment type="similarity">
    <text evidence="33">Belongs to the HIV-1 env protein family.</text>
</comment>
<comment type="PTM">
    <text evidence="33">Palmitoylation of the transmembrane protein and of Env polyprotein (prior to its proteolytic cleavage) is essential for their association with host cell membrane lipid rafts. Palmitoylation is therefore required for envelope trafficking to classical lipid rafts, but not for viral replication.</text>
</comment>
<evidence type="ECO:0000256" key="17">
    <source>
        <dbReference type="ARBA" id="ARBA00022804"/>
    </source>
</evidence>
<feature type="region of interest" description="Disordered" evidence="35">
    <location>
        <begin position="456"/>
        <end position="475"/>
    </location>
</feature>
<comment type="subcellular location">
    <molecule>Transmembrane protein gp41</molecule>
    <subcellularLocation>
        <location evidence="33">Virion membrane</location>
        <topology evidence="33">Single-pass type I membrane protein</topology>
    </subcellularLocation>
    <subcellularLocation>
        <location evidence="33">Host cell membrane</location>
        <topology evidence="33">Single-pass type I membrane protein</topology>
    </subcellularLocation>
    <subcellularLocation>
        <location evidence="33">Host endosome membrane</location>
        <topology evidence="33">Single-pass type I membrane protein</topology>
    </subcellularLocation>
    <text evidence="33">It is probably concentrated at the site of budding and incorporated into the virions possibly by contacts between the cytoplasmic tail of Env and the N-terminus of Gag.</text>
</comment>
<dbReference type="Gene3D" id="2.170.40.20">
    <property type="entry name" value="Human immunodeficiency virus 1, Gp160, envelope glycoprotein"/>
    <property type="match status" value="2"/>
</dbReference>
<feature type="region of interest" description="CD4-binding loop" evidence="33">
    <location>
        <begin position="366"/>
        <end position="376"/>
    </location>
</feature>
<keyword evidence="28 33" id="KW-0325">Glycoprotein</keyword>
<comment type="domain">
    <text evidence="33">Some of the most genetically diverse regions of the viral genome are present in Env. They are called variable regions 1 through 5 (V1 through V5). Coreceptor usage of gp120 is determined mainly by the primary structure of the third variable region (V3) in the outer domain of gp120. The sequence of V3 determines which coreceptor, CCR5 and/or CXCR4 (corresponding to R5/macrophage, X4/T cell and R5X4/T cell and macrophage tropism), is used to trigger the fusion potential of the Env complex, and hence which cells the virus can infect. Binding to CCR5 involves a region adjacent in addition to V3.</text>
</comment>
<evidence type="ECO:0000256" key="35">
    <source>
        <dbReference type="SAM" id="MobiDB-lite"/>
    </source>
</evidence>
<proteinExistence type="inferred from homology"/>
<feature type="transmembrane region" description="Helical" evidence="34">
    <location>
        <begin position="681"/>
        <end position="702"/>
    </location>
</feature>
<feature type="disulfide bond" evidence="33">
    <location>
        <begin position="222"/>
        <end position="251"/>
    </location>
</feature>
<evidence type="ECO:0000313" key="38">
    <source>
        <dbReference type="EMBL" id="AVN54467.1"/>
    </source>
</evidence>
<feature type="chain" id="PRO_5023276405" description="Transmembrane protein gp41" evidence="33">
    <location>
        <begin position="515"/>
        <end position="859"/>
    </location>
</feature>
<evidence type="ECO:0000256" key="26">
    <source>
        <dbReference type="ARBA" id="ARBA00023139"/>
    </source>
</evidence>
<comment type="caution">
    <text evidence="33 34">Lacks conserved residue(s) required for the propagation of feature annotation.</text>
</comment>
<comment type="domain">
    <text evidence="33">The YXXL motif is involved in determining the exact site of viral release at the surface of infected mononuclear cells and promotes endocytosis. YXXL and di-leucine endocytosis motifs interact directly or indirectly with the clathrin adapter complexes, opperate independently, and their activities are not additive.</text>
</comment>
<dbReference type="InterPro" id="IPR000777">
    <property type="entry name" value="HIV1_Gp120"/>
</dbReference>
<evidence type="ECO:0000256" key="29">
    <source>
        <dbReference type="ARBA" id="ARBA00023280"/>
    </source>
</evidence>
<keyword evidence="25 33" id="KW-0472">Membrane</keyword>
<feature type="coiled-coil region" evidence="33">
    <location>
        <begin position="636"/>
        <end position="670"/>
    </location>
</feature>
<keyword evidence="19 33" id="KW-1043">Host membrane</keyword>
<dbReference type="GO" id="GO:0020002">
    <property type="term" value="C:host cell plasma membrane"/>
    <property type="evidence" value="ECO:0007669"/>
    <property type="project" value="UniProtKB-SubCell"/>
</dbReference>
<keyword evidence="7 33" id="KW-1168">Fusion of virus membrane with host membrane</keyword>
<evidence type="ECO:0000256" key="11">
    <source>
        <dbReference type="ARBA" id="ARBA00022581"/>
    </source>
</evidence>
<evidence type="ECO:0000256" key="9">
    <source>
        <dbReference type="ARBA" id="ARBA00022511"/>
    </source>
</evidence>
<dbReference type="FunFam" id="2.170.40.20:FF:000003">
    <property type="entry name" value="Envelope glycoprotein gp160"/>
    <property type="match status" value="1"/>
</dbReference>
<evidence type="ECO:0000256" key="33">
    <source>
        <dbReference type="HAMAP-Rule" id="MF_04083"/>
    </source>
</evidence>
<comment type="domain">
    <text evidence="33 34">The 17 amino acids long immunosuppressive region is present in many retroviral envelope proteins. Synthetic peptides derived from this relatively conserved sequence inhibit immune function in vitro and in vivo.</text>
</comment>
<accession>A0A2P1GTK6</accession>
<evidence type="ECO:0000259" key="37">
    <source>
        <dbReference type="Pfam" id="PF00517"/>
    </source>
</evidence>
<evidence type="ECO:0000256" key="10">
    <source>
        <dbReference type="ARBA" id="ARBA00022570"/>
    </source>
</evidence>
<keyword evidence="26 33" id="KW-0564">Palmitate</keyword>
<feature type="region of interest" description="Immunosuppression" evidence="33">
    <location>
        <begin position="577"/>
        <end position="595"/>
    </location>
</feature>
<keyword evidence="22 33" id="KW-1133">Transmembrane helix</keyword>
<dbReference type="GO" id="GO:0019064">
    <property type="term" value="P:fusion of virus membrane with host plasma membrane"/>
    <property type="evidence" value="ECO:0007669"/>
    <property type="project" value="UniProtKB-UniRule"/>
</dbReference>
<dbReference type="CDD" id="cd09909">
    <property type="entry name" value="HIV-1-like_HR1-HR2"/>
    <property type="match status" value="1"/>
</dbReference>
<keyword evidence="12 33" id="KW-1162">Viral penetration into host cytoplasm</keyword>
<evidence type="ECO:0000256" key="30">
    <source>
        <dbReference type="ARBA" id="ARBA00023288"/>
    </source>
</evidence>
<comment type="subunit">
    <text evidence="32">The mature envelope protein (Env) consists of a homotrimer of non-covalently associated gp120-gp41 heterodimers. The resulting complex protrudes from the virus surface as a spike. There seems to be as few as 10 spikes on the average virion. Interacts with host CD4, CCR5 and CXCR4. Gp120 also interacts with the C-type lectins CD209/DC-SIGN and CLEC4M/DC-SIGNR (collectively referred to as DC-SIGN(R)). Gp120 and gp41 interact with GalCer. Gp120 interacts with host ITGA4/ITGB7 complex; on CD4+ T-cells, this interaction results in rapid activation of integrin ITGAL/LFA-1, which facilitates efficient cell-to-cell spreading of HIV-1. Gp120 interacts with cell-associated heparan sulfate; this interaction increases virus infectivity on permissive cells and may be involved in infection of CD4- cells.</text>
</comment>
<gene>
    <name evidence="33 38" type="primary">env</name>
</gene>
<keyword evidence="9 33" id="KW-1032">Host cell membrane</keyword>
<dbReference type="Pfam" id="PF00516">
    <property type="entry name" value="GP120"/>
    <property type="match status" value="1"/>
</dbReference>
<comment type="miscellaneous">
    <text evidence="33">HIV-1 lineages are divided in three main groups, M (for Major), O (for Outlier), and N (for New, or Non-M, Non-O). The vast majority of strains found worldwide belong to the group M. Group O seems to be endemic to and largely confined to Cameroon and neighboring countries in West Central Africa, where these viruses represent a small minority of HIV-1 strains. The group N is represented by a limited number of isolates from Cameroonian persons. The group M is further subdivided in 9 clades or subtypes (A to D, F to H, J and K).</text>
</comment>
<feature type="domain" description="Human immunodeficiency virus 1 envelope glycoprotein Gp120" evidence="36">
    <location>
        <begin position="33"/>
        <end position="514"/>
    </location>
</feature>
<feature type="transmembrane region" description="Helical" evidence="34">
    <location>
        <begin position="515"/>
        <end position="538"/>
    </location>
</feature>
<evidence type="ECO:0000256" key="12">
    <source>
        <dbReference type="ARBA" id="ARBA00022595"/>
    </source>
</evidence>
<evidence type="ECO:0000256" key="31">
    <source>
        <dbReference type="ARBA" id="ARBA00023296"/>
    </source>
</evidence>
<dbReference type="FunFam" id="1.10.287.210:FF:000001">
    <property type="entry name" value="Envelope glycoprotein gp160"/>
    <property type="match status" value="1"/>
</dbReference>
<evidence type="ECO:0000256" key="8">
    <source>
        <dbReference type="ARBA" id="ARBA00022510"/>
    </source>
</evidence>
<keyword evidence="13 33" id="KW-0165">Cleavage on pair of basic residues</keyword>
<feature type="compositionally biased region" description="Polar residues" evidence="35">
    <location>
        <begin position="458"/>
        <end position="468"/>
    </location>
</feature>
<evidence type="ECO:0000256" key="2">
    <source>
        <dbReference type="ARBA" id="ARBA00004433"/>
    </source>
</evidence>
<feature type="region of interest" description="V2" evidence="33">
    <location>
        <begin position="161"/>
        <end position="200"/>
    </location>
</feature>
<evidence type="ECO:0000259" key="36">
    <source>
        <dbReference type="Pfam" id="PF00516"/>
    </source>
</evidence>